<organism evidence="1 2">
    <name type="scientific">Trichothecium roseum</name>
    <dbReference type="NCBI Taxonomy" id="47278"/>
    <lineage>
        <taxon>Eukaryota</taxon>
        <taxon>Fungi</taxon>
        <taxon>Dikarya</taxon>
        <taxon>Ascomycota</taxon>
        <taxon>Pezizomycotina</taxon>
        <taxon>Sordariomycetes</taxon>
        <taxon>Hypocreomycetidae</taxon>
        <taxon>Hypocreales</taxon>
        <taxon>Hypocreales incertae sedis</taxon>
        <taxon>Trichothecium</taxon>
    </lineage>
</organism>
<name>A0ACC0VBD8_9HYPO</name>
<evidence type="ECO:0000313" key="1">
    <source>
        <dbReference type="EMBL" id="KAI9903745.1"/>
    </source>
</evidence>
<dbReference type="Proteomes" id="UP001163324">
    <property type="component" value="Chromosome 1"/>
</dbReference>
<reference evidence="1" key="1">
    <citation type="submission" date="2022-10" db="EMBL/GenBank/DDBJ databases">
        <title>Complete Genome of Trichothecium roseum strain YXFP-22015, a Plant Pathogen Isolated from Citrus.</title>
        <authorList>
            <person name="Wang Y."/>
            <person name="Zhu L."/>
        </authorList>
    </citation>
    <scope>NUCLEOTIDE SEQUENCE</scope>
    <source>
        <strain evidence="1">YXFP-22015</strain>
    </source>
</reference>
<accession>A0ACC0VBD8</accession>
<keyword evidence="2" id="KW-1185">Reference proteome</keyword>
<dbReference type="EMBL" id="CM047940">
    <property type="protein sequence ID" value="KAI9903745.1"/>
    <property type="molecule type" value="Genomic_DNA"/>
</dbReference>
<protein>
    <submittedName>
        <fullName evidence="1">Uncharacterized protein</fullName>
    </submittedName>
</protein>
<gene>
    <name evidence="1" type="ORF">N3K66_000274</name>
</gene>
<evidence type="ECO:0000313" key="2">
    <source>
        <dbReference type="Proteomes" id="UP001163324"/>
    </source>
</evidence>
<comment type="caution">
    <text evidence="1">The sequence shown here is derived from an EMBL/GenBank/DDBJ whole genome shotgun (WGS) entry which is preliminary data.</text>
</comment>
<proteinExistence type="predicted"/>
<sequence length="235" mass="25623">MDEMYPNRMICPELNLLPPNSDETLYQTTLDYFHSIPWTSKLLSTPATGEEDVGGSSGSNGSGSIPGRKPIAFTPTCKNPLSPDHDQLYSRTLNTPGGLQHMLSFFHPKPGDADDPAVAVERVHTLFSIGPGLSGLPNIIHGGMTMTLCDEALAAVTFLNFALGKDGESFRTPSVTAGLDIRFLRPIKVGQVVMATAWIETRERRKTRLQCVVTDEEGRECARCFSTWIAPKASL</sequence>